<evidence type="ECO:0000256" key="1">
    <source>
        <dbReference type="SAM" id="MobiDB-lite"/>
    </source>
</evidence>
<gene>
    <name evidence="3" type="ORF">CYCCA115_LOCUS19194</name>
</gene>
<evidence type="ECO:0008006" key="5">
    <source>
        <dbReference type="Google" id="ProtNLM"/>
    </source>
</evidence>
<keyword evidence="2" id="KW-0472">Membrane</keyword>
<keyword evidence="4" id="KW-1185">Reference proteome</keyword>
<feature type="compositionally biased region" description="Acidic residues" evidence="1">
    <location>
        <begin position="513"/>
        <end position="524"/>
    </location>
</feature>
<feature type="region of interest" description="Disordered" evidence="1">
    <location>
        <begin position="1"/>
        <end position="35"/>
    </location>
</feature>
<accession>A0AAD2G3F1</accession>
<feature type="transmembrane region" description="Helical" evidence="2">
    <location>
        <begin position="82"/>
        <end position="100"/>
    </location>
</feature>
<feature type="compositionally biased region" description="Polar residues" evidence="1">
    <location>
        <begin position="1"/>
        <end position="11"/>
    </location>
</feature>
<protein>
    <recommendedName>
        <fullName evidence="5">Silicon transporter</fullName>
    </recommendedName>
</protein>
<keyword evidence="2" id="KW-0812">Transmembrane</keyword>
<organism evidence="3 4">
    <name type="scientific">Cylindrotheca closterium</name>
    <dbReference type="NCBI Taxonomy" id="2856"/>
    <lineage>
        <taxon>Eukaryota</taxon>
        <taxon>Sar</taxon>
        <taxon>Stramenopiles</taxon>
        <taxon>Ochrophyta</taxon>
        <taxon>Bacillariophyta</taxon>
        <taxon>Bacillariophyceae</taxon>
        <taxon>Bacillariophycidae</taxon>
        <taxon>Bacillariales</taxon>
        <taxon>Bacillariaceae</taxon>
        <taxon>Cylindrotheca</taxon>
    </lineage>
</organism>
<feature type="transmembrane region" description="Helical" evidence="2">
    <location>
        <begin position="365"/>
        <end position="386"/>
    </location>
</feature>
<evidence type="ECO:0000256" key="2">
    <source>
        <dbReference type="SAM" id="Phobius"/>
    </source>
</evidence>
<dbReference type="AlphaFoldDB" id="A0AAD2G3F1"/>
<comment type="caution">
    <text evidence="3">The sequence shown here is derived from an EMBL/GenBank/DDBJ whole genome shotgun (WGS) entry which is preliminary data.</text>
</comment>
<feature type="transmembrane region" description="Helical" evidence="2">
    <location>
        <begin position="148"/>
        <end position="167"/>
    </location>
</feature>
<name>A0AAD2G3F1_9STRA</name>
<evidence type="ECO:0000313" key="3">
    <source>
        <dbReference type="EMBL" id="CAJ1961433.1"/>
    </source>
</evidence>
<feature type="transmembrane region" description="Helical" evidence="2">
    <location>
        <begin position="306"/>
        <end position="329"/>
    </location>
</feature>
<feature type="transmembrane region" description="Helical" evidence="2">
    <location>
        <begin position="54"/>
        <end position="70"/>
    </location>
</feature>
<dbReference type="InterPro" id="IPR004693">
    <property type="entry name" value="Silicon_transpt"/>
</dbReference>
<evidence type="ECO:0000313" key="4">
    <source>
        <dbReference type="Proteomes" id="UP001295423"/>
    </source>
</evidence>
<reference evidence="3" key="1">
    <citation type="submission" date="2023-08" db="EMBL/GenBank/DDBJ databases">
        <authorList>
            <person name="Audoor S."/>
            <person name="Bilcke G."/>
        </authorList>
    </citation>
    <scope>NUCLEOTIDE SEQUENCE</scope>
</reference>
<feature type="region of interest" description="Disordered" evidence="1">
    <location>
        <begin position="483"/>
        <end position="524"/>
    </location>
</feature>
<dbReference type="EMBL" id="CAKOGP040002091">
    <property type="protein sequence ID" value="CAJ1961433.1"/>
    <property type="molecule type" value="Genomic_DNA"/>
</dbReference>
<feature type="transmembrane region" description="Helical" evidence="2">
    <location>
        <begin position="436"/>
        <end position="459"/>
    </location>
</feature>
<feature type="transmembrane region" description="Helical" evidence="2">
    <location>
        <begin position="219"/>
        <end position="244"/>
    </location>
</feature>
<dbReference type="Pfam" id="PF03842">
    <property type="entry name" value="Silic_transp"/>
    <property type="match status" value="1"/>
</dbReference>
<proteinExistence type="predicted"/>
<sequence>MGCFNKSNTDEVQSDAAVQVEPQGSSENETCEKVVTENKKKSTRIQMLPSIKDTFSMLLLIASVVIAMALMGTRQTQVSQSLHPGVTIFLFWLVLIWMAAMEGSQTSLVGLVPVDKARYGDSHPFAFVSTNYIHKDGNLERFIVGRQFLVVLAVFVTNLLAGSIVGAKVLDMPEFLNAIFVKSGIAVMLITVMFGQLMAQVNASKSMLDTINNLFALYFVTYASMVIEASGLLHATYLVQIIFGKLSGKKPPTEEPKKRTLMQGVFFWLRVAFSCALLGFAFAYILTALVEGKTTMWKGTPPYLSVILFFLLMIFAGMLEGMQIAILAVSKLPDEAFSEHVVAKTNRDMVLHGENLQAFFIGRQMLVTATMFVVARITGMAVVIGQGQNIFDVSDGVQETIFNSNILAAILTTIAASLVWRVIASSSPIPFLSSRAIYYIIRLCLIVEASGLCSAAALLSRLQSGICRFKSDEEYIGDEVVARDLEHQETGASKDSSDTERTPNTNTPTMKDPDEDDEFSVVSV</sequence>
<dbReference type="GO" id="GO:0015708">
    <property type="term" value="P:silicic acid import across plasma membrane"/>
    <property type="evidence" value="ECO:0007669"/>
    <property type="project" value="InterPro"/>
</dbReference>
<feature type="transmembrane region" description="Helical" evidence="2">
    <location>
        <begin position="265"/>
        <end position="286"/>
    </location>
</feature>
<dbReference type="Proteomes" id="UP001295423">
    <property type="component" value="Unassembled WGS sequence"/>
</dbReference>
<feature type="transmembrane region" description="Helical" evidence="2">
    <location>
        <begin position="406"/>
        <end position="424"/>
    </location>
</feature>
<feature type="transmembrane region" description="Helical" evidence="2">
    <location>
        <begin position="179"/>
        <end position="199"/>
    </location>
</feature>
<keyword evidence="2" id="KW-1133">Transmembrane helix</keyword>